<dbReference type="NCBIfam" id="TIGR03939">
    <property type="entry name" value="PGA_TPR_OMP"/>
    <property type="match status" value="1"/>
</dbReference>
<accession>A0A1B2M3X4</accession>
<dbReference type="InterPro" id="IPR049003">
    <property type="entry name" value="PgaA_barrel"/>
</dbReference>
<dbReference type="Pfam" id="PF21197">
    <property type="entry name" value="PgaA_barrel"/>
    <property type="match status" value="1"/>
</dbReference>
<evidence type="ECO:0000259" key="1">
    <source>
        <dbReference type="Pfam" id="PF21197"/>
    </source>
</evidence>
<dbReference type="GO" id="GO:1901515">
    <property type="term" value="F:poly-beta-1,6-N-acetyl-D-glucosamine transmembrane transporter activity"/>
    <property type="evidence" value="ECO:0007669"/>
    <property type="project" value="InterPro"/>
</dbReference>
<gene>
    <name evidence="2" type="ORF">BFG52_07050</name>
</gene>
<dbReference type="Proteomes" id="UP000093391">
    <property type="component" value="Chromosome"/>
</dbReference>
<organism evidence="2 3">
    <name type="scientific">Acinetobacter larvae</name>
    <dbReference type="NCBI Taxonomy" id="1789224"/>
    <lineage>
        <taxon>Bacteria</taxon>
        <taxon>Pseudomonadati</taxon>
        <taxon>Pseudomonadota</taxon>
        <taxon>Gammaproteobacteria</taxon>
        <taxon>Moraxellales</taxon>
        <taxon>Moraxellaceae</taxon>
        <taxon>Acinetobacter</taxon>
    </lineage>
</organism>
<dbReference type="AlphaFoldDB" id="A0A1B2M3X4"/>
<reference evidence="2 3" key="1">
    <citation type="submission" date="2016-08" db="EMBL/GenBank/DDBJ databases">
        <authorList>
            <person name="Seilhamer J.J."/>
        </authorList>
    </citation>
    <scope>NUCLEOTIDE SEQUENCE [LARGE SCALE GENOMIC DNA]</scope>
    <source>
        <strain evidence="2 3">BRTC-1</strain>
    </source>
</reference>
<dbReference type="Gene3D" id="1.25.40.10">
    <property type="entry name" value="Tetratricopeptide repeat domain"/>
    <property type="match status" value="2"/>
</dbReference>
<proteinExistence type="predicted"/>
<evidence type="ECO:0000313" key="2">
    <source>
        <dbReference type="EMBL" id="AOA59915.1"/>
    </source>
</evidence>
<feature type="domain" description="PgaA membrane beta barrel" evidence="1">
    <location>
        <begin position="537"/>
        <end position="797"/>
    </location>
</feature>
<dbReference type="STRING" id="1789224.BFG52_07050"/>
<dbReference type="InterPro" id="IPR023870">
    <property type="entry name" value="PGA_export_porin_PgaA"/>
</dbReference>
<dbReference type="KEGG" id="ala:BFG52_07050"/>
<protein>
    <submittedName>
        <fullName evidence="2">Poly-beta-1,6 N-acetyl-D-glucosamine export porin PgaA</fullName>
    </submittedName>
</protein>
<dbReference type="SUPFAM" id="SSF48452">
    <property type="entry name" value="TPR-like"/>
    <property type="match status" value="1"/>
</dbReference>
<name>A0A1B2M3X4_9GAMM</name>
<keyword evidence="3" id="KW-1185">Reference proteome</keyword>
<sequence>MCSALTTHGYATPLPNVTQQREQAVALYYSGSTTESLKRLQQLLALYPADNLLLADYLMLRAQLQAFDQADLVRLSAIQLDTFPSYAYAAVLQGLRHAAQYQLALDWAKRFQQQQPSLNIAVLQAVLYAEATQKEPAMAHLKALVWSELNLSELLAVSYAYRLLDQPIESLNVVQKAYAIQADHAAMLEEYVYVLMALGNSTQALSLLEGSDLAQQNPDLVRDVQLQELSKRIRDAIQRYKFLSLQGESDALSYQALDDSLAYAEQLRASMAANATQYLNWRYNTIYALSVRGDAQGAIALAIESKLDVYQMPAYVRHALANAYLAQRQPRQAQQLYESLLHEKNYPDIELYSSLYYAYIEQENYAKAQRLVKAVDQLIPVFIYSHAKGVDKTTAADRYEYMSLQGLNLAYRNQLSQAEQHYQALLAKAPDNETLRNDLVKIQRWRGLPLTAQQNLARLNGRMPIDKATQINQMQNDQALENISAWRADLMKLLQLYPTDSSVMLSRKQLHDREHFSIQHESMAGKSSTDKLNPNLKASRDLDTETRINSPWMNENYRVFALYQTRMGEYEQNKIQEQRYGAGMEWAAQRKNFSLALSQNNKQQDFGVDLSWSHWLNDHWQYQLQYNSRAPIALQALAEHAHGQRFAADVLWKQNESRAIQAGYQQTQSSDDNRQHIWSAAWTERVWARPHHLVDARLSSEYGKNTLDNAVYFNPSAFYQVDFSLQYDWLTWRKYERDFYQKFTVGAGIYAQQDYANKAIVHAQYLHQWSLSRTWNLQYGIGWSRRAYDGQMENNVYGLLGFEGVF</sequence>
<evidence type="ECO:0000313" key="3">
    <source>
        <dbReference type="Proteomes" id="UP000093391"/>
    </source>
</evidence>
<dbReference type="InterPro" id="IPR011990">
    <property type="entry name" value="TPR-like_helical_dom_sf"/>
</dbReference>
<dbReference type="EMBL" id="CP016895">
    <property type="protein sequence ID" value="AOA59915.1"/>
    <property type="molecule type" value="Genomic_DNA"/>
</dbReference>